<evidence type="ECO:0000313" key="3">
    <source>
        <dbReference type="EMBL" id="HIS35075.1"/>
    </source>
</evidence>
<feature type="domain" description="HNH endonuclease 5" evidence="2">
    <location>
        <begin position="4"/>
        <end position="54"/>
    </location>
</feature>
<dbReference type="AlphaFoldDB" id="A0A9D1JME4"/>
<organism evidence="3 4">
    <name type="scientific">Candidatus Scatousia excrementigallinarum</name>
    <dbReference type="NCBI Taxonomy" id="2840935"/>
    <lineage>
        <taxon>Bacteria</taxon>
        <taxon>Candidatus Scatousia</taxon>
    </lineage>
</organism>
<feature type="region of interest" description="Disordered" evidence="1">
    <location>
        <begin position="66"/>
        <end position="85"/>
    </location>
</feature>
<evidence type="ECO:0000259" key="2">
    <source>
        <dbReference type="Pfam" id="PF14279"/>
    </source>
</evidence>
<comment type="caution">
    <text evidence="3">The sequence shown here is derived from an EMBL/GenBank/DDBJ whole genome shotgun (WGS) entry which is preliminary data.</text>
</comment>
<gene>
    <name evidence="3" type="ORF">IAC10_00390</name>
</gene>
<dbReference type="GO" id="GO:0004519">
    <property type="term" value="F:endonuclease activity"/>
    <property type="evidence" value="ECO:0007669"/>
    <property type="project" value="UniProtKB-KW"/>
</dbReference>
<accession>A0A9D1JME4</accession>
<proteinExistence type="predicted"/>
<dbReference type="InterPro" id="IPR029471">
    <property type="entry name" value="HNH_5"/>
</dbReference>
<protein>
    <submittedName>
        <fullName evidence="3">HNH endonuclease</fullName>
    </submittedName>
</protein>
<evidence type="ECO:0000313" key="4">
    <source>
        <dbReference type="Proteomes" id="UP000823928"/>
    </source>
</evidence>
<dbReference type="EMBL" id="DVIU01000010">
    <property type="protein sequence ID" value="HIS35075.1"/>
    <property type="molecule type" value="Genomic_DNA"/>
</dbReference>
<dbReference type="Pfam" id="PF14279">
    <property type="entry name" value="HNH_5"/>
    <property type="match status" value="1"/>
</dbReference>
<keyword evidence="3" id="KW-0540">Nuclease</keyword>
<reference evidence="3" key="1">
    <citation type="submission" date="2020-10" db="EMBL/GenBank/DDBJ databases">
        <authorList>
            <person name="Gilroy R."/>
        </authorList>
    </citation>
    <scope>NUCLEOTIDE SEQUENCE</scope>
    <source>
        <strain evidence="3">6276</strain>
    </source>
</reference>
<name>A0A9D1JME4_9BACT</name>
<reference evidence="3" key="2">
    <citation type="journal article" date="2021" name="PeerJ">
        <title>Extensive microbial diversity within the chicken gut microbiome revealed by metagenomics and culture.</title>
        <authorList>
            <person name="Gilroy R."/>
            <person name="Ravi A."/>
            <person name="Getino M."/>
            <person name="Pursley I."/>
            <person name="Horton D.L."/>
            <person name="Alikhan N.F."/>
            <person name="Baker D."/>
            <person name="Gharbi K."/>
            <person name="Hall N."/>
            <person name="Watson M."/>
            <person name="Adriaenssens E.M."/>
            <person name="Foster-Nyarko E."/>
            <person name="Jarju S."/>
            <person name="Secka A."/>
            <person name="Antonio M."/>
            <person name="Oren A."/>
            <person name="Chaudhuri R.R."/>
            <person name="La Ragione R."/>
            <person name="Hildebrand F."/>
            <person name="Pallen M.J."/>
        </authorList>
    </citation>
    <scope>NUCLEOTIDE SEQUENCE</scope>
    <source>
        <strain evidence="3">6276</strain>
    </source>
</reference>
<feature type="compositionally biased region" description="Basic and acidic residues" evidence="1">
    <location>
        <begin position="70"/>
        <end position="85"/>
    </location>
</feature>
<keyword evidence="3" id="KW-0378">Hydrolase</keyword>
<dbReference type="Proteomes" id="UP000823928">
    <property type="component" value="Unassembled WGS sequence"/>
</dbReference>
<keyword evidence="3" id="KW-0255">Endonuclease</keyword>
<sequence>MSKCIICGQEIDKECEEHIIPYALGNKHFIIRSVCKTCNSLMGEKIDAEITDSLSGKIVRSQYGIKGHSKKEPNPFKEGETSDGDRIRLSPDFKPKLVPKVTRDENVYHISTSSKEEALDIIKKIYLRNVKKTLTEEQKEILCTQMKRTQTYPEIQFHFEFNIEKFYLELVKVAFETLYYQEGEKILLEESILNLQKILHDYIYKEQYDKELIEGIIGLPSENDSKDIDERLSDLKKQLSEQVVHLIYVLSINNELIVLSNVEGMLKGAVKIPVKDSNNYKTKMYFICYPSGNIL</sequence>
<evidence type="ECO:0000256" key="1">
    <source>
        <dbReference type="SAM" id="MobiDB-lite"/>
    </source>
</evidence>